<dbReference type="AlphaFoldDB" id="A0A9X3XG65"/>
<feature type="region of interest" description="Disordered" evidence="1">
    <location>
        <begin position="151"/>
        <end position="171"/>
    </location>
</feature>
<evidence type="ECO:0000256" key="1">
    <source>
        <dbReference type="SAM" id="MobiDB-lite"/>
    </source>
</evidence>
<dbReference type="RefSeq" id="WP_272426861.1">
    <property type="nucleotide sequence ID" value="NZ_JAGTJJ010000052.1"/>
</dbReference>
<reference evidence="3 4" key="1">
    <citation type="submission" date="2021-04" db="EMBL/GenBank/DDBJ databases">
        <title>Genome analysis of Polyangium sp.</title>
        <authorList>
            <person name="Li Y."/>
            <person name="Wang J."/>
        </authorList>
    </citation>
    <scope>NUCLEOTIDE SEQUENCE [LARGE SCALE GENOMIC DNA]</scope>
    <source>
        <strain evidence="3 4">SDU14</strain>
    </source>
</reference>
<proteinExistence type="predicted"/>
<evidence type="ECO:0000313" key="4">
    <source>
        <dbReference type="Proteomes" id="UP001151081"/>
    </source>
</evidence>
<name>A0A9X3XG65_9BACT</name>
<keyword evidence="2" id="KW-0472">Membrane</keyword>
<comment type="caution">
    <text evidence="3">The sequence shown here is derived from an EMBL/GenBank/DDBJ whole genome shotgun (WGS) entry which is preliminary data.</text>
</comment>
<gene>
    <name evidence="3" type="ORF">KEG57_43455</name>
</gene>
<sequence length="274" mass="29417">MTTDDLLKAVAQAAREDEIEDDPRWSALAEGKLSEPDRAALEELTRKSPRHEEAWHMLRPLDEEARARFTDRILAQMDREKAAEESPSPAAPPREGAQVIPLPKKRTWVPALVALAAAAAVALLVGLPGRGPSNGDPLPAYEVSLLGGERSTRAEPAPGEPRPPLRLGPGSSLEIVLRPATPDRKPIAAGGFLIQDGRARVWPIQPDISPDGAIRVAGERETLFPNLPAGSYEIVIAVGRVGALPEADAVVRSAAAEPDARVRLFRQSIMLVDP</sequence>
<dbReference type="Proteomes" id="UP001151081">
    <property type="component" value="Unassembled WGS sequence"/>
</dbReference>
<feature type="transmembrane region" description="Helical" evidence="2">
    <location>
        <begin position="108"/>
        <end position="127"/>
    </location>
</feature>
<feature type="region of interest" description="Disordered" evidence="1">
    <location>
        <begin position="75"/>
        <end position="99"/>
    </location>
</feature>
<organism evidence="3 4">
    <name type="scientific">Polyangium jinanense</name>
    <dbReference type="NCBI Taxonomy" id="2829994"/>
    <lineage>
        <taxon>Bacteria</taxon>
        <taxon>Pseudomonadati</taxon>
        <taxon>Myxococcota</taxon>
        <taxon>Polyangia</taxon>
        <taxon>Polyangiales</taxon>
        <taxon>Polyangiaceae</taxon>
        <taxon>Polyangium</taxon>
    </lineage>
</organism>
<feature type="compositionally biased region" description="Basic and acidic residues" evidence="1">
    <location>
        <begin position="75"/>
        <end position="84"/>
    </location>
</feature>
<protein>
    <submittedName>
        <fullName evidence="3">Uncharacterized protein</fullName>
    </submittedName>
</protein>
<keyword evidence="2" id="KW-0812">Transmembrane</keyword>
<keyword evidence="2" id="KW-1133">Transmembrane helix</keyword>
<evidence type="ECO:0000256" key="2">
    <source>
        <dbReference type="SAM" id="Phobius"/>
    </source>
</evidence>
<dbReference type="EMBL" id="JAGTJJ010000052">
    <property type="protein sequence ID" value="MDC3987406.1"/>
    <property type="molecule type" value="Genomic_DNA"/>
</dbReference>
<keyword evidence="4" id="KW-1185">Reference proteome</keyword>
<accession>A0A9X3XG65</accession>
<evidence type="ECO:0000313" key="3">
    <source>
        <dbReference type="EMBL" id="MDC3987406.1"/>
    </source>
</evidence>